<sequence>MTATPSVSSPWMPEDDLLLKNSIEGLDTPATYSERPLPVEVGSVKMNDPELMDNTYISDQYNSDSDGDIPYFSDVEAMILEMDLAHTQESCILSEVARYQYEGTKRMIIRLEQSARSSFERTMSSQGALAIFYGRHLMHYIKKAEVTIGRSTDDTEVDIDLRKEGRANKISRRQATIKMEADGSFNLKNLGASSISLNGKDVARGQVVALGSSCLIEIRGMCFVFEINDKYVRRFLDSQPR</sequence>
<dbReference type="GO" id="GO:0002151">
    <property type="term" value="F:G-quadruplex RNA binding"/>
    <property type="evidence" value="ECO:0007669"/>
    <property type="project" value="InterPro"/>
</dbReference>
<name>A0A103YGS2_CYNCS</name>
<dbReference type="InterPro" id="IPR037912">
    <property type="entry name" value="MCRS1"/>
</dbReference>
<dbReference type="PANTHER" id="PTHR13233">
    <property type="entry name" value="MICROSPHERULE PROTEIN 1"/>
    <property type="match status" value="1"/>
</dbReference>
<dbReference type="PANTHER" id="PTHR13233:SF14">
    <property type="entry name" value="MICROSPHERULE PROTEIN"/>
    <property type="match status" value="1"/>
</dbReference>
<proteinExistence type="predicted"/>
<dbReference type="InterPro" id="IPR008984">
    <property type="entry name" value="SMAD_FHA_dom_sf"/>
</dbReference>
<dbReference type="AlphaFoldDB" id="A0A103YGS2"/>
<evidence type="ECO:0000259" key="1">
    <source>
        <dbReference type="PROSITE" id="PS50006"/>
    </source>
</evidence>
<reference evidence="2 3" key="1">
    <citation type="journal article" date="2016" name="Sci. Rep.">
        <title>The genome sequence of the outbreeding globe artichoke constructed de novo incorporating a phase-aware low-pass sequencing strategy of F1 progeny.</title>
        <authorList>
            <person name="Scaglione D."/>
            <person name="Reyes-Chin-Wo S."/>
            <person name="Acquadro A."/>
            <person name="Froenicke L."/>
            <person name="Portis E."/>
            <person name="Beitel C."/>
            <person name="Tirone M."/>
            <person name="Mauro R."/>
            <person name="Lo Monaco A."/>
            <person name="Mauromicale G."/>
            <person name="Faccioli P."/>
            <person name="Cattivelli L."/>
            <person name="Rieseberg L."/>
            <person name="Michelmore R."/>
            <person name="Lanteri S."/>
        </authorList>
    </citation>
    <scope>NUCLEOTIDE SEQUENCE [LARGE SCALE GENOMIC DNA]</scope>
    <source>
        <strain evidence="2">2C</strain>
    </source>
</reference>
<dbReference type="Gramene" id="KVI08802">
    <property type="protein sequence ID" value="KVI08802"/>
    <property type="gene ID" value="Ccrd_012829"/>
</dbReference>
<evidence type="ECO:0000313" key="2">
    <source>
        <dbReference type="EMBL" id="KVI08802.1"/>
    </source>
</evidence>
<dbReference type="CDD" id="cd22687">
    <property type="entry name" value="FHA_MCRS1"/>
    <property type="match status" value="1"/>
</dbReference>
<comment type="caution">
    <text evidence="2">The sequence shown here is derived from an EMBL/GenBank/DDBJ whole genome shotgun (WGS) entry which is preliminary data.</text>
</comment>
<gene>
    <name evidence="2" type="ORF">Ccrd_012829</name>
</gene>
<organism evidence="2 3">
    <name type="scientific">Cynara cardunculus var. scolymus</name>
    <name type="common">Globe artichoke</name>
    <name type="synonym">Cynara scolymus</name>
    <dbReference type="NCBI Taxonomy" id="59895"/>
    <lineage>
        <taxon>Eukaryota</taxon>
        <taxon>Viridiplantae</taxon>
        <taxon>Streptophyta</taxon>
        <taxon>Embryophyta</taxon>
        <taxon>Tracheophyta</taxon>
        <taxon>Spermatophyta</taxon>
        <taxon>Magnoliopsida</taxon>
        <taxon>eudicotyledons</taxon>
        <taxon>Gunneridae</taxon>
        <taxon>Pentapetalae</taxon>
        <taxon>asterids</taxon>
        <taxon>campanulids</taxon>
        <taxon>Asterales</taxon>
        <taxon>Asteraceae</taxon>
        <taxon>Carduoideae</taxon>
        <taxon>Cardueae</taxon>
        <taxon>Carduinae</taxon>
        <taxon>Cynara</taxon>
    </lineage>
</organism>
<dbReference type="GO" id="GO:0071339">
    <property type="term" value="C:MLL1 complex"/>
    <property type="evidence" value="ECO:0007669"/>
    <property type="project" value="InterPro"/>
</dbReference>
<dbReference type="SUPFAM" id="SSF49879">
    <property type="entry name" value="SMAD/FHA domain"/>
    <property type="match status" value="1"/>
</dbReference>
<evidence type="ECO:0000313" key="3">
    <source>
        <dbReference type="Proteomes" id="UP000243975"/>
    </source>
</evidence>
<dbReference type="PROSITE" id="PS50006">
    <property type="entry name" value="FHA_DOMAIN"/>
    <property type="match status" value="1"/>
</dbReference>
<dbReference type="Proteomes" id="UP000243975">
    <property type="component" value="Unassembled WGS sequence"/>
</dbReference>
<protein>
    <submittedName>
        <fullName evidence="2">Forkhead-associated (FHA) domain-containing protein</fullName>
    </submittedName>
</protein>
<dbReference type="STRING" id="59895.A0A103YGS2"/>
<dbReference type="OMA" id="MEGYLME"/>
<feature type="domain" description="FHA" evidence="1">
    <location>
        <begin position="146"/>
        <end position="202"/>
    </location>
</feature>
<keyword evidence="3" id="KW-1185">Reference proteome</keyword>
<dbReference type="EMBL" id="LEKV01001089">
    <property type="protein sequence ID" value="KVI08802.1"/>
    <property type="molecule type" value="Genomic_DNA"/>
</dbReference>
<dbReference type="Pfam" id="PF00498">
    <property type="entry name" value="FHA"/>
    <property type="match status" value="1"/>
</dbReference>
<dbReference type="GO" id="GO:0031011">
    <property type="term" value="C:Ino80 complex"/>
    <property type="evidence" value="ECO:0007669"/>
    <property type="project" value="InterPro"/>
</dbReference>
<dbReference type="InterPro" id="IPR000253">
    <property type="entry name" value="FHA_dom"/>
</dbReference>
<dbReference type="SMART" id="SM00240">
    <property type="entry name" value="FHA"/>
    <property type="match status" value="1"/>
</dbReference>
<dbReference type="Gene3D" id="2.60.200.20">
    <property type="match status" value="1"/>
</dbReference>
<dbReference type="GO" id="GO:0045944">
    <property type="term" value="P:positive regulation of transcription by RNA polymerase II"/>
    <property type="evidence" value="ECO:0007669"/>
    <property type="project" value="TreeGrafter"/>
</dbReference>
<accession>A0A103YGS2</accession>
<dbReference type="GO" id="GO:0044545">
    <property type="term" value="C:NSL complex"/>
    <property type="evidence" value="ECO:0007669"/>
    <property type="project" value="TreeGrafter"/>
</dbReference>